<gene>
    <name evidence="1" type="ORF">OS493_002058</name>
</gene>
<evidence type="ECO:0000313" key="1">
    <source>
        <dbReference type="EMBL" id="KAJ7375310.1"/>
    </source>
</evidence>
<protein>
    <submittedName>
        <fullName evidence="1">Uncharacterized protein</fullName>
    </submittedName>
</protein>
<proteinExistence type="predicted"/>
<accession>A0A9W9Z5H7</accession>
<dbReference type="AlphaFoldDB" id="A0A9W9Z5H7"/>
<dbReference type="Proteomes" id="UP001163046">
    <property type="component" value="Unassembled WGS sequence"/>
</dbReference>
<comment type="caution">
    <text evidence="1">The sequence shown here is derived from an EMBL/GenBank/DDBJ whole genome shotgun (WGS) entry which is preliminary data.</text>
</comment>
<name>A0A9W9Z5H7_9CNID</name>
<sequence length="142" mass="16456">MTQRSTTKENFYYTVQVEVPKTPAKDLLLISGDLNEKVAFDDTNSLKENVKAMATVEVEAKWITDKTDPGSEEDLHPTIICNSFQTLVDMTEEREVEEKEDMHMVCVIERPCESVVKLYTTCSKIVMDHKKKQRNELRRRGR</sequence>
<organism evidence="1 2">
    <name type="scientific">Desmophyllum pertusum</name>
    <dbReference type="NCBI Taxonomy" id="174260"/>
    <lineage>
        <taxon>Eukaryota</taxon>
        <taxon>Metazoa</taxon>
        <taxon>Cnidaria</taxon>
        <taxon>Anthozoa</taxon>
        <taxon>Hexacorallia</taxon>
        <taxon>Scleractinia</taxon>
        <taxon>Caryophylliina</taxon>
        <taxon>Caryophylliidae</taxon>
        <taxon>Desmophyllum</taxon>
    </lineage>
</organism>
<dbReference type="EMBL" id="MU826826">
    <property type="protein sequence ID" value="KAJ7375310.1"/>
    <property type="molecule type" value="Genomic_DNA"/>
</dbReference>
<keyword evidence="2" id="KW-1185">Reference proteome</keyword>
<evidence type="ECO:0000313" key="2">
    <source>
        <dbReference type="Proteomes" id="UP001163046"/>
    </source>
</evidence>
<reference evidence="1" key="1">
    <citation type="submission" date="2023-01" db="EMBL/GenBank/DDBJ databases">
        <title>Genome assembly of the deep-sea coral Lophelia pertusa.</title>
        <authorList>
            <person name="Herrera S."/>
            <person name="Cordes E."/>
        </authorList>
    </citation>
    <scope>NUCLEOTIDE SEQUENCE</scope>
    <source>
        <strain evidence="1">USNM1676648</strain>
        <tissue evidence="1">Polyp</tissue>
    </source>
</reference>